<feature type="transmembrane region" description="Helical" evidence="1">
    <location>
        <begin position="6"/>
        <end position="30"/>
    </location>
</feature>
<protein>
    <submittedName>
        <fullName evidence="2">Uncharacterized protein</fullName>
    </submittedName>
</protein>
<dbReference type="AlphaFoldDB" id="A0A942TK51"/>
<evidence type="ECO:0000313" key="3">
    <source>
        <dbReference type="Proteomes" id="UP000682713"/>
    </source>
</evidence>
<dbReference type="EMBL" id="JAGYPJ010000001">
    <property type="protein sequence ID" value="MBS4198132.1"/>
    <property type="molecule type" value="Genomic_DNA"/>
</dbReference>
<dbReference type="RefSeq" id="WP_213108920.1">
    <property type="nucleotide sequence ID" value="NZ_JAGYPJ010000001.1"/>
</dbReference>
<gene>
    <name evidence="2" type="ORF">KHA93_00470</name>
</gene>
<dbReference type="Proteomes" id="UP000682713">
    <property type="component" value="Unassembled WGS sequence"/>
</dbReference>
<proteinExistence type="predicted"/>
<sequence length="146" mass="17454">MGMELHPITVIEIIASSILIASLFIVAILLPRKIRKRGLYIAGLLTFLLLMFFIARPYIHDYQFSKKKEYLNQYLIKKYPNQNWEITRRMGRQYNRNYLLVNFDNESDWTYAYLVKNKKRICQGAWIPPEGKFPKEGKHYEVKDCE</sequence>
<comment type="caution">
    <text evidence="2">The sequence shown here is derived from an EMBL/GenBank/DDBJ whole genome shotgun (WGS) entry which is preliminary data.</text>
</comment>
<keyword evidence="1" id="KW-0472">Membrane</keyword>
<reference evidence="2 3" key="1">
    <citation type="submission" date="2021-05" db="EMBL/GenBank/DDBJ databases">
        <title>Novel Bacillus species.</title>
        <authorList>
            <person name="Liu G."/>
        </authorList>
    </citation>
    <scope>NUCLEOTIDE SEQUENCE [LARGE SCALE GENOMIC DNA]</scope>
    <source>
        <strain evidence="2 3">FJAT-49732</strain>
    </source>
</reference>
<feature type="transmembrane region" description="Helical" evidence="1">
    <location>
        <begin position="39"/>
        <end position="59"/>
    </location>
</feature>
<accession>A0A942TK51</accession>
<name>A0A942TK51_9BACI</name>
<keyword evidence="1" id="KW-1133">Transmembrane helix</keyword>
<keyword evidence="3" id="KW-1185">Reference proteome</keyword>
<evidence type="ECO:0000313" key="2">
    <source>
        <dbReference type="EMBL" id="MBS4198132.1"/>
    </source>
</evidence>
<organism evidence="2 3">
    <name type="scientific">Lederbergia citrisecunda</name>
    <dbReference type="NCBI Taxonomy" id="2833583"/>
    <lineage>
        <taxon>Bacteria</taxon>
        <taxon>Bacillati</taxon>
        <taxon>Bacillota</taxon>
        <taxon>Bacilli</taxon>
        <taxon>Bacillales</taxon>
        <taxon>Bacillaceae</taxon>
        <taxon>Lederbergia</taxon>
    </lineage>
</organism>
<keyword evidence="1" id="KW-0812">Transmembrane</keyword>
<evidence type="ECO:0000256" key="1">
    <source>
        <dbReference type="SAM" id="Phobius"/>
    </source>
</evidence>